<dbReference type="RefSeq" id="WP_184102677.1">
    <property type="nucleotide sequence ID" value="NZ_JACHHN010000009.1"/>
</dbReference>
<dbReference type="AlphaFoldDB" id="A0A840RLN4"/>
<comment type="subcellular location">
    <subcellularLocation>
        <location evidence="4">Cell outer membrane</location>
    </subcellularLocation>
</comment>
<evidence type="ECO:0000259" key="5">
    <source>
        <dbReference type="Pfam" id="PF03968"/>
    </source>
</evidence>
<dbReference type="InterPro" id="IPR020889">
    <property type="entry name" value="LipoPS_assembly_LptD"/>
</dbReference>
<dbReference type="GO" id="GO:0043165">
    <property type="term" value="P:Gram-negative-bacterium-type cell outer membrane assembly"/>
    <property type="evidence" value="ECO:0007669"/>
    <property type="project" value="UniProtKB-UniRule"/>
</dbReference>
<reference evidence="7 8" key="1">
    <citation type="submission" date="2020-08" db="EMBL/GenBank/DDBJ databases">
        <title>Genomic Encyclopedia of Type Strains, Phase IV (KMG-IV): sequencing the most valuable type-strain genomes for metagenomic binning, comparative biology and taxonomic classification.</title>
        <authorList>
            <person name="Goeker M."/>
        </authorList>
    </citation>
    <scope>NUCLEOTIDE SEQUENCE [LARGE SCALE GENOMIC DNA]</scope>
    <source>
        <strain evidence="7 8">DSM 18233</strain>
    </source>
</reference>
<dbReference type="Proteomes" id="UP000543030">
    <property type="component" value="Unassembled WGS sequence"/>
</dbReference>
<keyword evidence="1 4" id="KW-0732">Signal</keyword>
<dbReference type="Pfam" id="PF03968">
    <property type="entry name" value="LptD_N"/>
    <property type="match status" value="1"/>
</dbReference>
<protein>
    <recommendedName>
        <fullName evidence="4">LPS-assembly protein LptD</fullName>
    </recommendedName>
</protein>
<proteinExistence type="inferred from homology"/>
<evidence type="ECO:0000256" key="2">
    <source>
        <dbReference type="ARBA" id="ARBA00023136"/>
    </source>
</evidence>
<sequence length="726" mass="81745" precursor="true">MFAIPPYRCSVLMLALVSALANAAESGQTQEDVPVSIEADHIEGQQPDNAKATGDVQITKGDEYYYADWATYNQTDQHLKAGDNVRMEHQGDVMKGHELDYFMDRKEGTMSDPDYQIAQGLGRGNAVTLLFEGDKIYHLQKSRFTTCPVDNDSWYIHANNMWLDYNTNKGEATNAWIEFKDTPILYMPYINFPLSDARQSGFLAPALALNNRNGLDLTIPYYWNIAPNMDATFYPRYFSRRGMMVGAEFRYLEPTYSGILRTDGLQDKEADMSRYDIFWKHSQALTDRLHLSLDIEKVSDDNFFNDFGDRAAVASQTNLPRQGVLSYNGDGWNTSVDWLHYQTLQSTVNPIAIPYALSPQIDFNTAPTFLDGKIQTNVQAEFTNFTHPSETNGYRTWVYPSVSVPFLTSYSFITPKIGVHATNYQLSAPDGTSEGSENRVLPIMSLDSGLVFERDLDIQGDSFTQTLEPRAYYLYIPYKDQSNLPNFDSALTDFSYSQMFSENRYTGNDRINDANQITVALTSRIFESETGIERLNATIGQRFYFQSPRVSLDTSDLPNSSKSDLLVSLGGEVIRKLNAQYEIQYNLQDHTTTYNSFNLSWRPDVAKVLNLRYIYSTYTAPYIKQIDLSGQWPISSGWYGIGHVNYSLIKSDPNRFLDTLAGVQYNAGCWGLQLAAQRYVTTDGGTSNTYYVLLQLGALGGLGTNPTSALRTAIPGYSDISGSSNK</sequence>
<comment type="caution">
    <text evidence="7">The sequence shown here is derived from an EMBL/GenBank/DDBJ whole genome shotgun (WGS) entry which is preliminary data.</text>
</comment>
<evidence type="ECO:0000313" key="7">
    <source>
        <dbReference type="EMBL" id="MBB5193021.1"/>
    </source>
</evidence>
<feature type="signal peptide" evidence="4">
    <location>
        <begin position="1"/>
        <end position="23"/>
    </location>
</feature>
<dbReference type="InterPro" id="IPR005653">
    <property type="entry name" value="OstA-like_N"/>
</dbReference>
<keyword evidence="2 4" id="KW-0472">Membrane</keyword>
<evidence type="ECO:0000259" key="6">
    <source>
        <dbReference type="Pfam" id="PF04453"/>
    </source>
</evidence>
<comment type="similarity">
    <text evidence="4">Belongs to the LptD family.</text>
</comment>
<gene>
    <name evidence="4" type="primary">lptD</name>
    <name evidence="7" type="ORF">HNQ50_003775</name>
</gene>
<feature type="chain" id="PRO_5033173462" description="LPS-assembly protein LptD" evidence="4">
    <location>
        <begin position="24"/>
        <end position="726"/>
    </location>
</feature>
<dbReference type="GO" id="GO:0015920">
    <property type="term" value="P:lipopolysaccharide transport"/>
    <property type="evidence" value="ECO:0007669"/>
    <property type="project" value="InterPro"/>
</dbReference>
<dbReference type="PANTHER" id="PTHR30189">
    <property type="entry name" value="LPS-ASSEMBLY PROTEIN"/>
    <property type="match status" value="1"/>
</dbReference>
<dbReference type="GO" id="GO:0009279">
    <property type="term" value="C:cell outer membrane"/>
    <property type="evidence" value="ECO:0007669"/>
    <property type="project" value="UniProtKB-SubCell"/>
</dbReference>
<feature type="domain" description="LptD C-terminal" evidence="6">
    <location>
        <begin position="273"/>
        <end position="638"/>
    </location>
</feature>
<dbReference type="Gene3D" id="2.60.450.10">
    <property type="entry name" value="Lipopolysaccharide (LPS) transport protein A like domain"/>
    <property type="match status" value="1"/>
</dbReference>
<evidence type="ECO:0000256" key="3">
    <source>
        <dbReference type="ARBA" id="ARBA00023237"/>
    </source>
</evidence>
<dbReference type="GO" id="GO:1990351">
    <property type="term" value="C:transporter complex"/>
    <property type="evidence" value="ECO:0007669"/>
    <property type="project" value="TreeGrafter"/>
</dbReference>
<dbReference type="PANTHER" id="PTHR30189:SF1">
    <property type="entry name" value="LPS-ASSEMBLY PROTEIN LPTD"/>
    <property type="match status" value="1"/>
</dbReference>
<dbReference type="Pfam" id="PF04453">
    <property type="entry name" value="LptD"/>
    <property type="match status" value="1"/>
</dbReference>
<dbReference type="EMBL" id="JACHHN010000009">
    <property type="protein sequence ID" value="MBB5193021.1"/>
    <property type="molecule type" value="Genomic_DNA"/>
</dbReference>
<feature type="domain" description="Organic solvent tolerance-like N-terminal" evidence="5">
    <location>
        <begin position="37"/>
        <end position="168"/>
    </location>
</feature>
<evidence type="ECO:0000256" key="4">
    <source>
        <dbReference type="HAMAP-Rule" id="MF_01411"/>
    </source>
</evidence>
<accession>A0A840RLN4</accession>
<keyword evidence="8" id="KW-1185">Reference proteome</keyword>
<evidence type="ECO:0000313" key="8">
    <source>
        <dbReference type="Proteomes" id="UP000543030"/>
    </source>
</evidence>
<dbReference type="InterPro" id="IPR007543">
    <property type="entry name" value="LptD_C"/>
</dbReference>
<dbReference type="InterPro" id="IPR050218">
    <property type="entry name" value="LptD"/>
</dbReference>
<keyword evidence="3 4" id="KW-0998">Cell outer membrane</keyword>
<organism evidence="7 8">
    <name type="scientific">Silvimonas terrae</name>
    <dbReference type="NCBI Taxonomy" id="300266"/>
    <lineage>
        <taxon>Bacteria</taxon>
        <taxon>Pseudomonadati</taxon>
        <taxon>Pseudomonadota</taxon>
        <taxon>Betaproteobacteria</taxon>
        <taxon>Neisseriales</taxon>
        <taxon>Chitinibacteraceae</taxon>
        <taxon>Silvimonas</taxon>
    </lineage>
</organism>
<comment type="caution">
    <text evidence="4">Lacks conserved residue(s) required for the propagation of feature annotation.</text>
</comment>
<comment type="subunit">
    <text evidence="4">Component of the lipopolysaccharide transport and assembly complex. Interacts with LptE and LptA.</text>
</comment>
<evidence type="ECO:0000256" key="1">
    <source>
        <dbReference type="ARBA" id="ARBA00022729"/>
    </source>
</evidence>
<name>A0A840RLN4_9NEIS</name>
<comment type="function">
    <text evidence="4">Together with LptE, is involved in the assembly of lipopolysaccharide (LPS) at the surface of the outer membrane.</text>
</comment>
<dbReference type="HAMAP" id="MF_01411">
    <property type="entry name" value="LPS_assembly_LptD"/>
    <property type="match status" value="1"/>
</dbReference>